<feature type="compositionally biased region" description="Basic and acidic residues" evidence="8">
    <location>
        <begin position="317"/>
        <end position="329"/>
    </location>
</feature>
<dbReference type="Pfam" id="PF12036">
    <property type="entry name" value="DUF3522"/>
    <property type="match status" value="1"/>
</dbReference>
<keyword evidence="5 9" id="KW-1133">Transmembrane helix</keyword>
<feature type="transmembrane region" description="Helical" evidence="9">
    <location>
        <begin position="865"/>
        <end position="886"/>
    </location>
</feature>
<dbReference type="Proteomes" id="UP001200034">
    <property type="component" value="Unassembled WGS sequence"/>
</dbReference>
<evidence type="ECO:0000313" key="12">
    <source>
        <dbReference type="EMBL" id="KAH8359594.1"/>
    </source>
</evidence>
<dbReference type="PROSITE" id="PS01186">
    <property type="entry name" value="EGF_2"/>
    <property type="match status" value="1"/>
</dbReference>
<name>A0AAD4JU17_9MUSC</name>
<evidence type="ECO:0000256" key="3">
    <source>
        <dbReference type="ARBA" id="ARBA00022475"/>
    </source>
</evidence>
<accession>A0AAD4JU17</accession>
<comment type="caution">
    <text evidence="12">The sequence shown here is derived from an EMBL/GenBank/DDBJ whole genome shotgun (WGS) entry which is preliminary data.</text>
</comment>
<dbReference type="PROSITE" id="PS00022">
    <property type="entry name" value="EGF_1"/>
    <property type="match status" value="1"/>
</dbReference>
<evidence type="ECO:0000259" key="11">
    <source>
        <dbReference type="PROSITE" id="PS50026"/>
    </source>
</evidence>
<dbReference type="PANTHER" id="PTHR14319">
    <property type="entry name" value="FIVE-SPAN TRANSMEMBRANE PROTEIN M83"/>
    <property type="match status" value="1"/>
</dbReference>
<gene>
    <name evidence="12" type="ORF">KR093_007776</name>
</gene>
<keyword evidence="4 9" id="KW-0812">Transmembrane</keyword>
<organism evidence="12 13">
    <name type="scientific">Drosophila rubida</name>
    <dbReference type="NCBI Taxonomy" id="30044"/>
    <lineage>
        <taxon>Eukaryota</taxon>
        <taxon>Metazoa</taxon>
        <taxon>Ecdysozoa</taxon>
        <taxon>Arthropoda</taxon>
        <taxon>Hexapoda</taxon>
        <taxon>Insecta</taxon>
        <taxon>Pterygota</taxon>
        <taxon>Neoptera</taxon>
        <taxon>Endopterygota</taxon>
        <taxon>Diptera</taxon>
        <taxon>Brachycera</taxon>
        <taxon>Muscomorpha</taxon>
        <taxon>Ephydroidea</taxon>
        <taxon>Drosophilidae</taxon>
        <taxon>Drosophila</taxon>
    </lineage>
</organism>
<evidence type="ECO:0000256" key="5">
    <source>
        <dbReference type="ARBA" id="ARBA00022989"/>
    </source>
</evidence>
<keyword evidence="3" id="KW-1003">Cell membrane</keyword>
<evidence type="ECO:0000256" key="8">
    <source>
        <dbReference type="SAM" id="MobiDB-lite"/>
    </source>
</evidence>
<feature type="transmembrane region" description="Helical" evidence="9">
    <location>
        <begin position="956"/>
        <end position="974"/>
    </location>
</feature>
<feature type="region of interest" description="Disordered" evidence="8">
    <location>
        <begin position="301"/>
        <end position="335"/>
    </location>
</feature>
<feature type="transmembrane region" description="Helical" evidence="9">
    <location>
        <begin position="924"/>
        <end position="949"/>
    </location>
</feature>
<keyword evidence="7" id="KW-0245">EGF-like domain</keyword>
<feature type="chain" id="PRO_5042157703" description="EGF-like domain-containing protein" evidence="10">
    <location>
        <begin position="32"/>
        <end position="1070"/>
    </location>
</feature>
<dbReference type="InterPro" id="IPR021910">
    <property type="entry name" value="NGX6/PGAP6/MYMK"/>
</dbReference>
<reference evidence="12" key="1">
    <citation type="journal article" date="2021" name="Mol. Ecol. Resour.">
        <title>Phylogenomic analyses of the genus Drosophila reveals genomic signals of climate adaptation.</title>
        <authorList>
            <person name="Li F."/>
            <person name="Rane R.V."/>
            <person name="Luria V."/>
            <person name="Xiong Z."/>
            <person name="Chen J."/>
            <person name="Li Z."/>
            <person name="Catullo R.A."/>
            <person name="Griffin P.C."/>
            <person name="Schiffer M."/>
            <person name="Pearce S."/>
            <person name="Lee S.F."/>
            <person name="McElroy K."/>
            <person name="Stocker A."/>
            <person name="Shirriffs J."/>
            <person name="Cockerell F."/>
            <person name="Coppin C."/>
            <person name="Sgro C.M."/>
            <person name="Karger A."/>
            <person name="Cain J.W."/>
            <person name="Weber J.A."/>
            <person name="Santpere G."/>
            <person name="Kirschner M.W."/>
            <person name="Hoffmann A.A."/>
            <person name="Oakeshott J.G."/>
            <person name="Zhang G."/>
        </authorList>
    </citation>
    <scope>NUCLEOTIDE SEQUENCE</scope>
    <source>
        <strain evidence="12">BGI-SZ-2011g</strain>
    </source>
</reference>
<feature type="transmembrane region" description="Helical" evidence="9">
    <location>
        <begin position="1041"/>
        <end position="1060"/>
    </location>
</feature>
<dbReference type="EMBL" id="JAJJHW010003409">
    <property type="protein sequence ID" value="KAH8359594.1"/>
    <property type="molecule type" value="Genomic_DNA"/>
</dbReference>
<evidence type="ECO:0000256" key="4">
    <source>
        <dbReference type="ARBA" id="ARBA00022692"/>
    </source>
</evidence>
<evidence type="ECO:0000256" key="1">
    <source>
        <dbReference type="ARBA" id="ARBA00004651"/>
    </source>
</evidence>
<comment type="caution">
    <text evidence="7">Lacks conserved residue(s) required for the propagation of feature annotation.</text>
</comment>
<evidence type="ECO:0000256" key="6">
    <source>
        <dbReference type="ARBA" id="ARBA00023136"/>
    </source>
</evidence>
<keyword evidence="7" id="KW-1015">Disulfide bond</keyword>
<feature type="transmembrane region" description="Helical" evidence="9">
    <location>
        <begin position="980"/>
        <end position="1001"/>
    </location>
</feature>
<dbReference type="InterPro" id="IPR000742">
    <property type="entry name" value="EGF"/>
</dbReference>
<feature type="compositionally biased region" description="Basic residues" evidence="8">
    <location>
        <begin position="301"/>
        <end position="311"/>
    </location>
</feature>
<feature type="transmembrane region" description="Helical" evidence="9">
    <location>
        <begin position="893"/>
        <end position="912"/>
    </location>
</feature>
<keyword evidence="13" id="KW-1185">Reference proteome</keyword>
<feature type="transmembrane region" description="Helical" evidence="9">
    <location>
        <begin position="1013"/>
        <end position="1035"/>
    </location>
</feature>
<evidence type="ECO:0000256" key="7">
    <source>
        <dbReference type="PROSITE-ProRule" id="PRU00076"/>
    </source>
</evidence>
<sequence length="1070" mass="121157">MIRTRTNRFRCNVVLLIVLLHLSHKLSEIDANMQFNQQSVEDEYLVNEPQQEKIEQMDNDGKLTVRLPSNSLLKYTSYKDVSILHFEVPPDSRAAYFSFKAFEESKSTFQSKCKVKDVTLHLKANSFPVINPENITFPKNFLSSDQRFKIYNLQFQSNEQQQRIDIQGPQTGSWFAVAFISWTDPNNDRIEQQGLAASCDTLLLAELSVSRFYPIIINDGQVDNGNLTSFLVPSQQESNNANRSGKSHYMTAVNVSPDEDPGLSFEDSLPLQQPMQQDAELQQLYAASYEDAGVVQNYTHSHAHAQRHAHSSSRMGSRPESDNHRDRDNNGNTKSTTNNEIIYKFYVPDDIGVATARISFVEVCMQCPGVSFQIQANAFPPSFNGGPGLNGNEHNYIHRTVISPNQTEEISIEFYVQPSTWHYAILRFVSATDEFWPSLVPASTSGLGLNKATAGDAVAANKRYEARPPQAQPKWRQQNRTEIEGTEVHSVSYLLQIDFQQLEPQVDAKTQSQLVNFSDAENAWRPNRFRGMDFYSLLRQSYREFFMFDFDLQPDANGTVPALLNLTAQSAAGFAFELGDVYDIGGTLTFAVSMKHELRFTNDLKAPPSTTLPPSERGGILAEKLVADLDESTLILTHDQLHRVNQSMQIIVCMHLGEPGVPTWPDKCRYGQRLMHASSIINSTDLMGLIHVPFPESGLWYVTMGLYCHGAETARVTIIDSVKEFVRYHASLLRDMRSPCACAGNARAYERCVRSSDCLSRMNETETLKVKECMMDFKCTPDFVEITRLFEIHHKAATEQHFALDNCNTSVVFSISSSPCVAGRCGRFGRCYHYMSGGFVFSTCVCMKGYRGWDCTEDSQVPSSISILVALLLLTLSNLLFIPSIYMAFRRRYYTESVIYFFAMFFSIFYHACDSGEDEYSFCLVKIGVLQFCDFYCGLLAIWVTLIAMAHLPQHFVSLLHMFGAILLAFGTELNKQSLWVFLAPALTGICLISTSWGLRCAKTRKWFPARRYLIIFMPFGMVLVMVGLVCYAFLQTKQNYHIVHSIWHMVMALSIMCLLPSRKSFMPKC</sequence>
<dbReference type="GO" id="GO:0005886">
    <property type="term" value="C:plasma membrane"/>
    <property type="evidence" value="ECO:0007669"/>
    <property type="project" value="UniProtKB-SubCell"/>
</dbReference>
<evidence type="ECO:0000256" key="9">
    <source>
        <dbReference type="SAM" id="Phobius"/>
    </source>
</evidence>
<evidence type="ECO:0000256" key="10">
    <source>
        <dbReference type="SAM" id="SignalP"/>
    </source>
</evidence>
<evidence type="ECO:0000256" key="2">
    <source>
        <dbReference type="ARBA" id="ARBA00005542"/>
    </source>
</evidence>
<feature type="disulfide bond" evidence="7">
    <location>
        <begin position="846"/>
        <end position="855"/>
    </location>
</feature>
<comment type="subcellular location">
    <subcellularLocation>
        <location evidence="1">Cell membrane</location>
        <topology evidence="1">Multi-pass membrane protein</topology>
    </subcellularLocation>
</comment>
<comment type="similarity">
    <text evidence="2">Belongs to the TMEM8 family.</text>
</comment>
<dbReference type="PROSITE" id="PS50026">
    <property type="entry name" value="EGF_3"/>
    <property type="match status" value="1"/>
</dbReference>
<keyword evidence="10" id="KW-0732">Signal</keyword>
<feature type="signal peptide" evidence="10">
    <location>
        <begin position="1"/>
        <end position="31"/>
    </location>
</feature>
<feature type="domain" description="EGF-like" evidence="11">
    <location>
        <begin position="816"/>
        <end position="856"/>
    </location>
</feature>
<protein>
    <recommendedName>
        <fullName evidence="11">EGF-like domain-containing protein</fullName>
    </recommendedName>
</protein>
<keyword evidence="6 9" id="KW-0472">Membrane</keyword>
<proteinExistence type="inferred from homology"/>
<evidence type="ECO:0000313" key="13">
    <source>
        <dbReference type="Proteomes" id="UP001200034"/>
    </source>
</evidence>
<dbReference type="AlphaFoldDB" id="A0AAD4JU17"/>
<dbReference type="PANTHER" id="PTHR14319:SF3">
    <property type="entry name" value="TRANSMEMBRANE PROTEIN-LIKE PROTEIN"/>
    <property type="match status" value="1"/>
</dbReference>